<evidence type="ECO:0000313" key="1">
    <source>
        <dbReference type="EMBL" id="JAC71598.1"/>
    </source>
</evidence>
<dbReference type="AlphaFoldDB" id="A0A061RI07"/>
<dbReference type="Gene3D" id="3.30.428.10">
    <property type="entry name" value="HIT-like"/>
    <property type="match status" value="1"/>
</dbReference>
<proteinExistence type="predicted"/>
<dbReference type="InterPro" id="IPR036265">
    <property type="entry name" value="HIT-like_sf"/>
</dbReference>
<organism evidence="1">
    <name type="scientific">Tetraselmis sp. GSL018</name>
    <dbReference type="NCBI Taxonomy" id="582737"/>
    <lineage>
        <taxon>Eukaryota</taxon>
        <taxon>Viridiplantae</taxon>
        <taxon>Chlorophyta</taxon>
        <taxon>core chlorophytes</taxon>
        <taxon>Chlorodendrophyceae</taxon>
        <taxon>Chlorodendrales</taxon>
        <taxon>Chlorodendraceae</taxon>
        <taxon>Tetraselmis</taxon>
    </lineage>
</organism>
<gene>
    <name evidence="1" type="ORF">TSPGSL018_1533</name>
</gene>
<evidence type="ECO:0008006" key="2">
    <source>
        <dbReference type="Google" id="ProtNLM"/>
    </source>
</evidence>
<accession>A0A061RI07</accession>
<name>A0A061RI07_9CHLO</name>
<protein>
    <recommendedName>
        <fullName evidence="2">HIT domain-containing protein</fullName>
    </recommendedName>
</protein>
<reference evidence="1" key="1">
    <citation type="submission" date="2014-05" db="EMBL/GenBank/DDBJ databases">
        <title>The transcriptome of the halophilic microalga Tetraselmis sp. GSL018 isolated from the Great Salt Lake, Utah.</title>
        <authorList>
            <person name="Jinkerson R.E."/>
            <person name="D'Adamo S."/>
            <person name="Posewitz M.C."/>
        </authorList>
    </citation>
    <scope>NUCLEOTIDE SEQUENCE</scope>
    <source>
        <strain evidence="1">GSL018</strain>
    </source>
</reference>
<dbReference type="EMBL" id="GBEZ01014480">
    <property type="protein sequence ID" value="JAC71598.1"/>
    <property type="molecule type" value="Transcribed_RNA"/>
</dbReference>
<dbReference type="SUPFAM" id="SSF54197">
    <property type="entry name" value="HIT-like"/>
    <property type="match status" value="1"/>
</dbReference>
<sequence length="270" mass="31174">LALRYVSMIKRKSREAPQDTGSDVSSLEFKEFREQSCSGQLTLLVDGHAEFRFLRYMEQASISKLVDFFRRVLDFLDNERSLTDYHFKVCDCRKGHRGWQVVIFHDRDGSGNGPLQVDRCMSCDLECPLSIGLTAYDSGGPTSKETLLFEQRHTRCWLDAKARPVLIFTPKRHVRRMLDLSTEEMEDLWTSVCRCFRDFGIGDYKSIVANHGARQTHAHLHLKVWLPSEEFDRCFRGAGSATAATLERLDRWASALPMEFQGRWRSGRAR</sequence>
<feature type="non-terminal residue" evidence="1">
    <location>
        <position position="1"/>
    </location>
</feature>